<comment type="similarity">
    <text evidence="6">Belongs to the carbohydrate kinase PfkB family. LacC subfamily.</text>
</comment>
<dbReference type="SUPFAM" id="SSF53613">
    <property type="entry name" value="Ribokinase-like"/>
    <property type="match status" value="1"/>
</dbReference>
<reference evidence="8" key="2">
    <citation type="submission" date="2021-04" db="EMBL/GenBank/DDBJ databases">
        <authorList>
            <person name="Gilroy R."/>
        </authorList>
    </citation>
    <scope>NUCLEOTIDE SEQUENCE</scope>
    <source>
        <strain evidence="8">ChiBcec2-3848</strain>
    </source>
</reference>
<evidence type="ECO:0000256" key="1">
    <source>
        <dbReference type="ARBA" id="ARBA00005380"/>
    </source>
</evidence>
<dbReference type="AlphaFoldDB" id="A0A9D2TAF5"/>
<keyword evidence="2 6" id="KW-0808">Transferase</keyword>
<dbReference type="InterPro" id="IPR011611">
    <property type="entry name" value="PfkB_dom"/>
</dbReference>
<dbReference type="FunFam" id="3.40.1190.20:FF:000001">
    <property type="entry name" value="Phosphofructokinase"/>
    <property type="match status" value="1"/>
</dbReference>
<dbReference type="EC" id="2.7.1.144" evidence="6"/>
<dbReference type="PIRSF" id="PIRSF000535">
    <property type="entry name" value="1PFK/6PFK/LacC"/>
    <property type="match status" value="1"/>
</dbReference>
<comment type="pathway">
    <text evidence="6">Carbohydrate metabolism; D-tagatose 6-phosphate degradation; D-glyceraldehyde 3-phosphate and glycerone phosphate from D-tagatose 6-phosphate: step 1/2.</text>
</comment>
<keyword evidence="5 6" id="KW-0067">ATP-binding</keyword>
<dbReference type="GO" id="GO:0016052">
    <property type="term" value="P:carbohydrate catabolic process"/>
    <property type="evidence" value="ECO:0007669"/>
    <property type="project" value="UniProtKB-ARBA"/>
</dbReference>
<evidence type="ECO:0000256" key="3">
    <source>
        <dbReference type="ARBA" id="ARBA00022741"/>
    </source>
</evidence>
<dbReference type="InterPro" id="IPR022463">
    <property type="entry name" value="1-PFruKinase"/>
</dbReference>
<organism evidence="8 9">
    <name type="scientific">Candidatus Blautia merdavium</name>
    <dbReference type="NCBI Taxonomy" id="2838494"/>
    <lineage>
        <taxon>Bacteria</taxon>
        <taxon>Bacillati</taxon>
        <taxon>Bacillota</taxon>
        <taxon>Clostridia</taxon>
        <taxon>Lachnospirales</taxon>
        <taxon>Lachnospiraceae</taxon>
        <taxon>Blautia</taxon>
    </lineage>
</organism>
<dbReference type="InterPro" id="IPR017583">
    <property type="entry name" value="Tagatose/fructose_Pkinase"/>
</dbReference>
<keyword evidence="3 6" id="KW-0547">Nucleotide-binding</keyword>
<sequence length="303" mass="33304">MIYTVTFNPSLDYIVAVKDFRLGMTNRTESELLLPGGKGINVSVVLKNLGVESTALGFTAGFTGREIRRRVEETGVRAEFIEIPEGFSRINLKLKSIEGTEINGNGPGISREKVQELMKKLDILEAGDCLVLAGSIPGSLPDSIYQDIAAKMAEKKVQIVVDATRDLLLNVLPYRPFLIKPNNHELGEIFQRELRTREEVIPYAQKLREKGAQNVLVSMAGEGAVLAAADGKIYQAPAPKGELKNGVGAGDSMVAGFLAGWQEEKDYRHAFRMGVAAGSASAFSEYLAERREVEEVYRRIKEE</sequence>
<dbReference type="PANTHER" id="PTHR46566">
    <property type="entry name" value="1-PHOSPHOFRUCTOKINASE-RELATED"/>
    <property type="match status" value="1"/>
</dbReference>
<dbReference type="NCBIfam" id="TIGR03828">
    <property type="entry name" value="pfkB"/>
    <property type="match status" value="1"/>
</dbReference>
<dbReference type="NCBIfam" id="TIGR03168">
    <property type="entry name" value="1-PFK"/>
    <property type="match status" value="1"/>
</dbReference>
<keyword evidence="4" id="KW-0418">Kinase</keyword>
<gene>
    <name evidence="8" type="primary">pfkB</name>
    <name evidence="8" type="ORF">H9753_03615</name>
</gene>
<evidence type="ECO:0000256" key="5">
    <source>
        <dbReference type="ARBA" id="ARBA00022840"/>
    </source>
</evidence>
<name>A0A9D2TAF5_9FIRM</name>
<dbReference type="GO" id="GO:0005829">
    <property type="term" value="C:cytosol"/>
    <property type="evidence" value="ECO:0007669"/>
    <property type="project" value="TreeGrafter"/>
</dbReference>
<feature type="domain" description="Carbohydrate kinase PfkB" evidence="7">
    <location>
        <begin position="15"/>
        <end position="285"/>
    </location>
</feature>
<protein>
    <recommendedName>
        <fullName evidence="6">Tagatose-6-phosphate kinase</fullName>
        <ecNumber evidence="6">2.7.1.144</ecNumber>
    </recommendedName>
</protein>
<dbReference type="Pfam" id="PF00294">
    <property type="entry name" value="PfkB"/>
    <property type="match status" value="1"/>
</dbReference>
<dbReference type="GO" id="GO:0005524">
    <property type="term" value="F:ATP binding"/>
    <property type="evidence" value="ECO:0007669"/>
    <property type="project" value="UniProtKB-KW"/>
</dbReference>
<evidence type="ECO:0000256" key="4">
    <source>
        <dbReference type="ARBA" id="ARBA00022777"/>
    </source>
</evidence>
<dbReference type="GO" id="GO:0009024">
    <property type="term" value="F:tagatose-6-phosphate kinase activity"/>
    <property type="evidence" value="ECO:0007669"/>
    <property type="project" value="UniProtKB-EC"/>
</dbReference>
<dbReference type="Proteomes" id="UP000823886">
    <property type="component" value="Unassembled WGS sequence"/>
</dbReference>
<dbReference type="CDD" id="cd01164">
    <property type="entry name" value="FruK_PfkB_like"/>
    <property type="match status" value="1"/>
</dbReference>
<evidence type="ECO:0000256" key="2">
    <source>
        <dbReference type="ARBA" id="ARBA00022679"/>
    </source>
</evidence>
<dbReference type="GO" id="GO:0044281">
    <property type="term" value="P:small molecule metabolic process"/>
    <property type="evidence" value="ECO:0007669"/>
    <property type="project" value="UniProtKB-ARBA"/>
</dbReference>
<evidence type="ECO:0000259" key="7">
    <source>
        <dbReference type="Pfam" id="PF00294"/>
    </source>
</evidence>
<proteinExistence type="inferred from homology"/>
<evidence type="ECO:0000256" key="6">
    <source>
        <dbReference type="PIRNR" id="PIRNR000535"/>
    </source>
</evidence>
<reference evidence="8" key="1">
    <citation type="journal article" date="2021" name="PeerJ">
        <title>Extensive microbial diversity within the chicken gut microbiome revealed by metagenomics and culture.</title>
        <authorList>
            <person name="Gilroy R."/>
            <person name="Ravi A."/>
            <person name="Getino M."/>
            <person name="Pursley I."/>
            <person name="Horton D.L."/>
            <person name="Alikhan N.F."/>
            <person name="Baker D."/>
            <person name="Gharbi K."/>
            <person name="Hall N."/>
            <person name="Watson M."/>
            <person name="Adriaenssens E.M."/>
            <person name="Foster-Nyarko E."/>
            <person name="Jarju S."/>
            <person name="Secka A."/>
            <person name="Antonio M."/>
            <person name="Oren A."/>
            <person name="Chaudhuri R.R."/>
            <person name="La Ragione R."/>
            <person name="Hildebrand F."/>
            <person name="Pallen M.J."/>
        </authorList>
    </citation>
    <scope>NUCLEOTIDE SEQUENCE</scope>
    <source>
        <strain evidence="8">ChiBcec2-3848</strain>
    </source>
</reference>
<comment type="catalytic activity">
    <reaction evidence="6">
        <text>D-tagatofuranose 6-phosphate + ATP = D-tagatofuranose 1,6-bisphosphate + ADP + H(+)</text>
        <dbReference type="Rhea" id="RHEA:12420"/>
        <dbReference type="ChEBI" id="CHEBI:15378"/>
        <dbReference type="ChEBI" id="CHEBI:30616"/>
        <dbReference type="ChEBI" id="CHEBI:58694"/>
        <dbReference type="ChEBI" id="CHEBI:58695"/>
        <dbReference type="ChEBI" id="CHEBI:456216"/>
        <dbReference type="EC" id="2.7.1.144"/>
    </reaction>
</comment>
<dbReference type="GO" id="GO:0008662">
    <property type="term" value="F:1-phosphofructokinase activity"/>
    <property type="evidence" value="ECO:0007669"/>
    <property type="project" value="InterPro"/>
</dbReference>
<comment type="similarity">
    <text evidence="1">Belongs to the carbohydrate kinase pfkB family.</text>
</comment>
<comment type="caution">
    <text evidence="8">The sequence shown here is derived from an EMBL/GenBank/DDBJ whole genome shotgun (WGS) entry which is preliminary data.</text>
</comment>
<dbReference type="Gene3D" id="3.40.1190.20">
    <property type="match status" value="1"/>
</dbReference>
<evidence type="ECO:0000313" key="9">
    <source>
        <dbReference type="Proteomes" id="UP000823886"/>
    </source>
</evidence>
<accession>A0A9D2TAF5</accession>
<dbReference type="GO" id="GO:0005988">
    <property type="term" value="P:lactose metabolic process"/>
    <property type="evidence" value="ECO:0007669"/>
    <property type="project" value="UniProtKB-KW"/>
</dbReference>
<evidence type="ECO:0000313" key="8">
    <source>
        <dbReference type="EMBL" id="HJC62694.1"/>
    </source>
</evidence>
<dbReference type="InterPro" id="IPR029056">
    <property type="entry name" value="Ribokinase-like"/>
</dbReference>
<dbReference type="PANTHER" id="PTHR46566:SF1">
    <property type="entry name" value="1-PHOSPHOFRUCTOKINASE"/>
    <property type="match status" value="1"/>
</dbReference>
<keyword evidence="6" id="KW-0423">Lactose metabolism</keyword>
<dbReference type="EMBL" id="DWVZ01000046">
    <property type="protein sequence ID" value="HJC62694.1"/>
    <property type="molecule type" value="Genomic_DNA"/>
</dbReference>